<dbReference type="InterPro" id="IPR035919">
    <property type="entry name" value="EAL_sf"/>
</dbReference>
<dbReference type="Pfam" id="PF00563">
    <property type="entry name" value="EAL"/>
    <property type="match status" value="1"/>
</dbReference>
<dbReference type="SMART" id="SM00052">
    <property type="entry name" value="EAL"/>
    <property type="match status" value="1"/>
</dbReference>
<dbReference type="PANTHER" id="PTHR33121">
    <property type="entry name" value="CYCLIC DI-GMP PHOSPHODIESTERASE PDEF"/>
    <property type="match status" value="1"/>
</dbReference>
<dbReference type="Gene3D" id="3.20.20.450">
    <property type="entry name" value="EAL domain"/>
    <property type="match status" value="1"/>
</dbReference>
<evidence type="ECO:0000313" key="3">
    <source>
        <dbReference type="Proteomes" id="UP000286848"/>
    </source>
</evidence>
<feature type="domain" description="EAL" evidence="1">
    <location>
        <begin position="1"/>
        <end position="219"/>
    </location>
</feature>
<dbReference type="RefSeq" id="WP_124977526.1">
    <property type="nucleotide sequence ID" value="NZ_BFFP01000031.1"/>
</dbReference>
<reference evidence="2 3" key="1">
    <citation type="journal article" date="2019" name="Int. J. Syst. Evol. Microbiol.">
        <title>Lactobacillus salitolerans sp. nov., a novel lactic acid bacterium isolated from spent mushroom substrates.</title>
        <authorList>
            <person name="Tohno M."/>
            <person name="Tanizawa Y."/>
            <person name="Kojima Y."/>
            <person name="Sakamoto M."/>
            <person name="Nakamura Y."/>
            <person name="Ohkuma M."/>
            <person name="Kobayashi H."/>
        </authorList>
    </citation>
    <scope>NUCLEOTIDE SEQUENCE [LARGE SCALE GENOMIC DNA]</scope>
    <source>
        <strain evidence="2 3">YK43</strain>
    </source>
</reference>
<dbReference type="SUPFAM" id="SSF141868">
    <property type="entry name" value="EAL domain-like"/>
    <property type="match status" value="1"/>
</dbReference>
<organism evidence="2 3">
    <name type="scientific">Ligilactobacillus salitolerans</name>
    <dbReference type="NCBI Taxonomy" id="1808352"/>
    <lineage>
        <taxon>Bacteria</taxon>
        <taxon>Bacillati</taxon>
        <taxon>Bacillota</taxon>
        <taxon>Bacilli</taxon>
        <taxon>Lactobacillales</taxon>
        <taxon>Lactobacillaceae</taxon>
        <taxon>Ligilactobacillus</taxon>
    </lineage>
</organism>
<keyword evidence="3" id="KW-1185">Reference proteome</keyword>
<sequence>MYRYFTQPFINKVTNTIVGYELLIREFSEQRWSFPANLKNIPFELQTQLLQNEAARIKQEILFVSFNLNRSQFMNANFAALLTAAQKRIAPLTLILEITEETAAWEQDPDDILAQMTYFKQHGILLSFDDVGTGMNTYENIKVFLPHATEIKFALQNYRANKQDYAILTDLYFWREIAQRYCLTLIVEGIETLHDEQLLDQMKLSYRQGYYYGKPALLE</sequence>
<comment type="caution">
    <text evidence="2">The sequence shown here is derived from an EMBL/GenBank/DDBJ whole genome shotgun (WGS) entry which is preliminary data.</text>
</comment>
<dbReference type="GO" id="GO:0071111">
    <property type="term" value="F:cyclic-guanylate-specific phosphodiesterase activity"/>
    <property type="evidence" value="ECO:0007669"/>
    <property type="project" value="InterPro"/>
</dbReference>
<proteinExistence type="predicted"/>
<dbReference type="PANTHER" id="PTHR33121:SF70">
    <property type="entry name" value="SIGNALING PROTEIN YKOW"/>
    <property type="match status" value="1"/>
</dbReference>
<accession>A0A401IUU3</accession>
<dbReference type="Proteomes" id="UP000286848">
    <property type="component" value="Unassembled WGS sequence"/>
</dbReference>
<dbReference type="InterPro" id="IPR050706">
    <property type="entry name" value="Cyclic-di-GMP_PDE-like"/>
</dbReference>
<dbReference type="InterPro" id="IPR001633">
    <property type="entry name" value="EAL_dom"/>
</dbReference>
<dbReference type="AlphaFoldDB" id="A0A401IUU3"/>
<dbReference type="PROSITE" id="PS50883">
    <property type="entry name" value="EAL"/>
    <property type="match status" value="1"/>
</dbReference>
<protein>
    <submittedName>
        <fullName evidence="2">Diguanylate phosphodiesterase</fullName>
    </submittedName>
</protein>
<dbReference type="EMBL" id="BFFP01000031">
    <property type="protein sequence ID" value="GBG95323.1"/>
    <property type="molecule type" value="Genomic_DNA"/>
</dbReference>
<evidence type="ECO:0000259" key="1">
    <source>
        <dbReference type="PROSITE" id="PS50883"/>
    </source>
</evidence>
<evidence type="ECO:0000313" key="2">
    <source>
        <dbReference type="EMBL" id="GBG95323.1"/>
    </source>
</evidence>
<gene>
    <name evidence="2" type="ORF">LFYK43_17820</name>
</gene>
<name>A0A401IUU3_9LACO</name>
<dbReference type="OrthoDB" id="8731447at2"/>
<dbReference type="CDD" id="cd01948">
    <property type="entry name" value="EAL"/>
    <property type="match status" value="1"/>
</dbReference>